<evidence type="ECO:0000256" key="1">
    <source>
        <dbReference type="SAM" id="SignalP"/>
    </source>
</evidence>
<name>K8EEM5_9CHLO</name>
<evidence type="ECO:0000313" key="3">
    <source>
        <dbReference type="Proteomes" id="UP000198341"/>
    </source>
</evidence>
<feature type="signal peptide" evidence="1">
    <location>
        <begin position="1"/>
        <end position="20"/>
    </location>
</feature>
<sequence>MHSFGKTSDIFFIIIMSSSSTVTTPCYHRPRFCEYSHRHHSRCNHPHRGLGRKSALKVSLKAQRRGGKGTDDDDADDKELTEYEKKLLRQKETRDTRNAFIGFSLGAALVATVAVSSSTSGVYNIDFMDAFHERDPVRSFTVYGDVSKEYKVNKYDNVGHIIGRTRGVSVTSCAQLVPYSGDSRGDKGITRPPNEDFRSCENIAQPLEKVETVADIAPSCERACGRSCREATKAYDEDQKKRFGFGFDKEEEGKVLQACGRQCNANCIKSGTGQYNFLIPFRF</sequence>
<dbReference type="EMBL" id="FO082274">
    <property type="protein sequence ID" value="CCO16466.1"/>
    <property type="molecule type" value="Genomic_DNA"/>
</dbReference>
<dbReference type="KEGG" id="bpg:Bathy05g02330"/>
<reference evidence="2 3" key="1">
    <citation type="submission" date="2011-10" db="EMBL/GenBank/DDBJ databases">
        <authorList>
            <person name="Genoscope - CEA"/>
        </authorList>
    </citation>
    <scope>NUCLEOTIDE SEQUENCE [LARGE SCALE GENOMIC DNA]</scope>
    <source>
        <strain evidence="2 3">RCC 1105</strain>
    </source>
</reference>
<gene>
    <name evidence="2" type="ORF">Bathy05g02330</name>
</gene>
<protein>
    <submittedName>
        <fullName evidence="2">Uncharacterized protein</fullName>
    </submittedName>
</protein>
<dbReference type="AlphaFoldDB" id="K8EEM5"/>
<proteinExistence type="predicted"/>
<feature type="chain" id="PRO_5003917274" evidence="1">
    <location>
        <begin position="21"/>
        <end position="283"/>
    </location>
</feature>
<dbReference type="GeneID" id="19015736"/>
<organism evidence="2 3">
    <name type="scientific">Bathycoccus prasinos</name>
    <dbReference type="NCBI Taxonomy" id="41875"/>
    <lineage>
        <taxon>Eukaryota</taxon>
        <taxon>Viridiplantae</taxon>
        <taxon>Chlorophyta</taxon>
        <taxon>Mamiellophyceae</taxon>
        <taxon>Mamiellales</taxon>
        <taxon>Bathycoccaceae</taxon>
        <taxon>Bathycoccus</taxon>
    </lineage>
</organism>
<keyword evidence="1" id="KW-0732">Signal</keyword>
<evidence type="ECO:0000313" key="2">
    <source>
        <dbReference type="EMBL" id="CCO16466.1"/>
    </source>
</evidence>
<dbReference type="Proteomes" id="UP000198341">
    <property type="component" value="Chromosome 5"/>
</dbReference>
<keyword evidence="3" id="KW-1185">Reference proteome</keyword>
<dbReference type="RefSeq" id="XP_007512908.1">
    <property type="nucleotide sequence ID" value="XM_007512846.1"/>
</dbReference>
<accession>K8EEM5</accession>